<name>A0A401GP57_9APHY</name>
<dbReference type="EMBL" id="BFAD01000005">
    <property type="protein sequence ID" value="GBE83950.1"/>
    <property type="molecule type" value="Genomic_DNA"/>
</dbReference>
<keyword evidence="6" id="KW-1185">Reference proteome</keyword>
<dbReference type="GO" id="GO:0042626">
    <property type="term" value="F:ATPase-coupled transmembrane transporter activity"/>
    <property type="evidence" value="ECO:0007669"/>
    <property type="project" value="TreeGrafter"/>
</dbReference>
<dbReference type="SUPFAM" id="SSF52540">
    <property type="entry name" value="P-loop containing nucleoside triphosphate hydrolases"/>
    <property type="match status" value="1"/>
</dbReference>
<dbReference type="OrthoDB" id="6500128at2759"/>
<sequence>MLDVFNKYEDAEIYEALRREHLIPLADTLAEDSEMVNTNVFRNLESPVSEGGENFSTDEKQLLCMARAILKYSKAFLMDEGYGECRLRYGRTYWQDNQTRPGECLSRQHTIDCRLFQCRLHYRRTYWQDNQTRICREHHPHDRTPVAHGHRLRQNYASRGRADRRV</sequence>
<keyword evidence="3" id="KW-0067">ATP-binding</keyword>
<dbReference type="GO" id="GO:0000329">
    <property type="term" value="C:fungal-type vacuole membrane"/>
    <property type="evidence" value="ECO:0007669"/>
    <property type="project" value="TreeGrafter"/>
</dbReference>
<dbReference type="STRING" id="139825.A0A401GP57"/>
<dbReference type="Proteomes" id="UP000287166">
    <property type="component" value="Unassembled WGS sequence"/>
</dbReference>
<keyword evidence="1" id="KW-0677">Repeat</keyword>
<comment type="caution">
    <text evidence="5">The sequence shown here is derived from an EMBL/GenBank/DDBJ whole genome shotgun (WGS) entry which is preliminary data.</text>
</comment>
<protein>
    <submittedName>
        <fullName evidence="5">Uncharacterized protein</fullName>
    </submittedName>
</protein>
<dbReference type="InterPro" id="IPR027417">
    <property type="entry name" value="P-loop_NTPase"/>
</dbReference>
<evidence type="ECO:0000313" key="5">
    <source>
        <dbReference type="EMBL" id="GBE83950.1"/>
    </source>
</evidence>
<dbReference type="InterPro" id="IPR050173">
    <property type="entry name" value="ABC_transporter_C-like"/>
</dbReference>
<gene>
    <name evidence="5" type="ORF">SCP_0510090</name>
</gene>
<evidence type="ECO:0000256" key="2">
    <source>
        <dbReference type="ARBA" id="ARBA00022741"/>
    </source>
</evidence>
<accession>A0A401GP57</accession>
<dbReference type="PANTHER" id="PTHR24223:SF353">
    <property type="entry name" value="ABC TRANSPORTER ATP-BINDING PROTEIN_PERMEASE VMR1-RELATED"/>
    <property type="match status" value="1"/>
</dbReference>
<evidence type="ECO:0000313" key="6">
    <source>
        <dbReference type="Proteomes" id="UP000287166"/>
    </source>
</evidence>
<evidence type="ECO:0000256" key="3">
    <source>
        <dbReference type="ARBA" id="ARBA00022840"/>
    </source>
</evidence>
<reference evidence="5 6" key="1">
    <citation type="journal article" date="2018" name="Sci. Rep.">
        <title>Genome sequence of the cauliflower mushroom Sparassis crispa (Hanabiratake) and its association with beneficial usage.</title>
        <authorList>
            <person name="Kiyama R."/>
            <person name="Furutani Y."/>
            <person name="Kawaguchi K."/>
            <person name="Nakanishi T."/>
        </authorList>
    </citation>
    <scope>NUCLEOTIDE SEQUENCE [LARGE SCALE GENOMIC DNA]</scope>
</reference>
<dbReference type="GO" id="GO:0005524">
    <property type="term" value="F:ATP binding"/>
    <property type="evidence" value="ECO:0007669"/>
    <property type="project" value="UniProtKB-KW"/>
</dbReference>
<dbReference type="PANTHER" id="PTHR24223">
    <property type="entry name" value="ATP-BINDING CASSETTE SUB-FAMILY C"/>
    <property type="match status" value="1"/>
</dbReference>
<evidence type="ECO:0000256" key="1">
    <source>
        <dbReference type="ARBA" id="ARBA00022737"/>
    </source>
</evidence>
<dbReference type="Gene3D" id="3.40.50.300">
    <property type="entry name" value="P-loop containing nucleotide triphosphate hydrolases"/>
    <property type="match status" value="1"/>
</dbReference>
<organism evidence="5 6">
    <name type="scientific">Sparassis crispa</name>
    <dbReference type="NCBI Taxonomy" id="139825"/>
    <lineage>
        <taxon>Eukaryota</taxon>
        <taxon>Fungi</taxon>
        <taxon>Dikarya</taxon>
        <taxon>Basidiomycota</taxon>
        <taxon>Agaricomycotina</taxon>
        <taxon>Agaricomycetes</taxon>
        <taxon>Polyporales</taxon>
        <taxon>Sparassidaceae</taxon>
        <taxon>Sparassis</taxon>
    </lineage>
</organism>
<evidence type="ECO:0000256" key="4">
    <source>
        <dbReference type="SAM" id="MobiDB-lite"/>
    </source>
</evidence>
<proteinExistence type="predicted"/>
<dbReference type="GeneID" id="38780867"/>
<dbReference type="InParanoid" id="A0A401GP57"/>
<keyword evidence="2" id="KW-0547">Nucleotide-binding</keyword>
<feature type="region of interest" description="Disordered" evidence="4">
    <location>
        <begin position="138"/>
        <end position="166"/>
    </location>
</feature>
<dbReference type="AlphaFoldDB" id="A0A401GP57"/>
<dbReference type="RefSeq" id="XP_027614863.1">
    <property type="nucleotide sequence ID" value="XM_027759062.1"/>
</dbReference>